<dbReference type="VEuPathDB" id="FungiDB:PABG_12408"/>
<reference evidence="1 2" key="1">
    <citation type="submission" date="2016-06" db="EMBL/GenBank/DDBJ databases">
        <authorList>
            <person name="Kjaerup R.B."/>
            <person name="Dalgaard T.S."/>
            <person name="Juul-Madsen H.R."/>
        </authorList>
    </citation>
    <scope>NUCLEOTIDE SEQUENCE [LARGE SCALE GENOMIC DNA]</scope>
    <source>
        <strain evidence="1 2">Pb300</strain>
    </source>
</reference>
<protein>
    <submittedName>
        <fullName evidence="1">Uncharacterized protein</fullName>
    </submittedName>
</protein>
<proteinExistence type="predicted"/>
<accession>A0A1D2JJR9</accession>
<dbReference type="Proteomes" id="UP000242814">
    <property type="component" value="Unassembled WGS sequence"/>
</dbReference>
<organism evidence="1 2">
    <name type="scientific">Paracoccidioides brasiliensis</name>
    <dbReference type="NCBI Taxonomy" id="121759"/>
    <lineage>
        <taxon>Eukaryota</taxon>
        <taxon>Fungi</taxon>
        <taxon>Dikarya</taxon>
        <taxon>Ascomycota</taxon>
        <taxon>Pezizomycotina</taxon>
        <taxon>Eurotiomycetes</taxon>
        <taxon>Eurotiomycetidae</taxon>
        <taxon>Onygenales</taxon>
        <taxon>Ajellomycetaceae</taxon>
        <taxon>Paracoccidioides</taxon>
    </lineage>
</organism>
<dbReference type="EMBL" id="LZYO01000058">
    <property type="protein sequence ID" value="ODH39046.1"/>
    <property type="molecule type" value="Genomic_DNA"/>
</dbReference>
<evidence type="ECO:0000313" key="2">
    <source>
        <dbReference type="Proteomes" id="UP000242814"/>
    </source>
</evidence>
<evidence type="ECO:0000313" key="1">
    <source>
        <dbReference type="EMBL" id="ODH39046.1"/>
    </source>
</evidence>
<name>A0A1D2JJR9_PARBR</name>
<sequence length="40" mass="4523">MPPEELDLSTGASHDHFPTLSLLRDFQAGDVKDYPHDLEK</sequence>
<dbReference type="AlphaFoldDB" id="A0A1D2JJR9"/>
<comment type="caution">
    <text evidence="1">The sequence shown here is derived from an EMBL/GenBank/DDBJ whole genome shotgun (WGS) entry which is preliminary data.</text>
</comment>
<gene>
    <name evidence="1" type="ORF">ACO22_02054</name>
</gene>